<dbReference type="EMBL" id="GBXM01012563">
    <property type="protein sequence ID" value="JAH96014.1"/>
    <property type="molecule type" value="Transcribed_RNA"/>
</dbReference>
<reference evidence="1" key="2">
    <citation type="journal article" date="2015" name="Fish Shellfish Immunol.">
        <title>Early steps in the European eel (Anguilla anguilla)-Vibrio vulnificus interaction in the gills: Role of the RtxA13 toxin.</title>
        <authorList>
            <person name="Callol A."/>
            <person name="Pajuelo D."/>
            <person name="Ebbesson L."/>
            <person name="Teles M."/>
            <person name="MacKenzie S."/>
            <person name="Amaro C."/>
        </authorList>
    </citation>
    <scope>NUCLEOTIDE SEQUENCE</scope>
</reference>
<reference evidence="1" key="1">
    <citation type="submission" date="2014-11" db="EMBL/GenBank/DDBJ databases">
        <authorList>
            <person name="Amaro Gonzalez C."/>
        </authorList>
    </citation>
    <scope>NUCLEOTIDE SEQUENCE</scope>
</reference>
<sequence length="45" mass="4990">MLISKITIFSFSSTFSAILSKLIIPTSLHQVCTQTLRILSFNNSS</sequence>
<proteinExistence type="predicted"/>
<evidence type="ECO:0000313" key="1">
    <source>
        <dbReference type="EMBL" id="JAH96014.1"/>
    </source>
</evidence>
<accession>A0A0E9X094</accession>
<name>A0A0E9X094_ANGAN</name>
<protein>
    <submittedName>
        <fullName evidence="1">Uncharacterized protein</fullName>
    </submittedName>
</protein>
<organism evidence="1">
    <name type="scientific">Anguilla anguilla</name>
    <name type="common">European freshwater eel</name>
    <name type="synonym">Muraena anguilla</name>
    <dbReference type="NCBI Taxonomy" id="7936"/>
    <lineage>
        <taxon>Eukaryota</taxon>
        <taxon>Metazoa</taxon>
        <taxon>Chordata</taxon>
        <taxon>Craniata</taxon>
        <taxon>Vertebrata</taxon>
        <taxon>Euteleostomi</taxon>
        <taxon>Actinopterygii</taxon>
        <taxon>Neopterygii</taxon>
        <taxon>Teleostei</taxon>
        <taxon>Anguilliformes</taxon>
        <taxon>Anguillidae</taxon>
        <taxon>Anguilla</taxon>
    </lineage>
</organism>
<dbReference type="AlphaFoldDB" id="A0A0E9X094"/>